<evidence type="ECO:0000256" key="1">
    <source>
        <dbReference type="SAM" id="MobiDB-lite"/>
    </source>
</evidence>
<organism evidence="2">
    <name type="scientific">Anguilla anguilla</name>
    <name type="common">European freshwater eel</name>
    <name type="synonym">Muraena anguilla</name>
    <dbReference type="NCBI Taxonomy" id="7936"/>
    <lineage>
        <taxon>Eukaryota</taxon>
        <taxon>Metazoa</taxon>
        <taxon>Chordata</taxon>
        <taxon>Craniata</taxon>
        <taxon>Vertebrata</taxon>
        <taxon>Euteleostomi</taxon>
        <taxon>Actinopterygii</taxon>
        <taxon>Neopterygii</taxon>
        <taxon>Teleostei</taxon>
        <taxon>Anguilliformes</taxon>
        <taxon>Anguillidae</taxon>
        <taxon>Anguilla</taxon>
    </lineage>
</organism>
<reference evidence="2" key="2">
    <citation type="journal article" date="2015" name="Fish Shellfish Immunol.">
        <title>Early steps in the European eel (Anguilla anguilla)-Vibrio vulnificus interaction in the gills: Role of the RtxA13 toxin.</title>
        <authorList>
            <person name="Callol A."/>
            <person name="Pajuelo D."/>
            <person name="Ebbesson L."/>
            <person name="Teles M."/>
            <person name="MacKenzie S."/>
            <person name="Amaro C."/>
        </authorList>
    </citation>
    <scope>NUCLEOTIDE SEQUENCE</scope>
</reference>
<evidence type="ECO:0000313" key="2">
    <source>
        <dbReference type="EMBL" id="JAH53335.1"/>
    </source>
</evidence>
<protein>
    <submittedName>
        <fullName evidence="2">Uncharacterized protein</fullName>
    </submittedName>
</protein>
<accession>A0A0E9TKF2</accession>
<name>A0A0E9TKF2_ANGAN</name>
<dbReference type="EMBL" id="GBXM01055242">
    <property type="protein sequence ID" value="JAH53335.1"/>
    <property type="molecule type" value="Transcribed_RNA"/>
</dbReference>
<feature type="region of interest" description="Disordered" evidence="1">
    <location>
        <begin position="1"/>
        <end position="26"/>
    </location>
</feature>
<proteinExistence type="predicted"/>
<sequence>MAEQGHPADRRGTERGRHQALLQQGQREAVRELPLQEQGGLQGGLEPLHLRLHGDRLLVPDV</sequence>
<reference evidence="2" key="1">
    <citation type="submission" date="2014-11" db="EMBL/GenBank/DDBJ databases">
        <authorList>
            <person name="Amaro Gonzalez C."/>
        </authorList>
    </citation>
    <scope>NUCLEOTIDE SEQUENCE</scope>
</reference>
<feature type="compositionally biased region" description="Basic and acidic residues" evidence="1">
    <location>
        <begin position="1"/>
        <end position="17"/>
    </location>
</feature>
<dbReference type="AlphaFoldDB" id="A0A0E9TKF2"/>